<evidence type="ECO:0000256" key="6">
    <source>
        <dbReference type="ARBA" id="ARBA00022989"/>
    </source>
</evidence>
<dbReference type="RefSeq" id="WP_121520930.1">
    <property type="nucleotide sequence ID" value="NZ_RCHR01000001.1"/>
</dbReference>
<evidence type="ECO:0000256" key="7">
    <source>
        <dbReference type="ARBA" id="ARBA00023136"/>
    </source>
</evidence>
<gene>
    <name evidence="13" type="ORF">D8M04_02095</name>
</gene>
<dbReference type="Gene3D" id="3.30.700.10">
    <property type="entry name" value="Glycoprotein, Type 4 Pilin"/>
    <property type="match status" value="1"/>
</dbReference>
<proteinExistence type="inferred from homology"/>
<accession>A0A498DFW7</accession>
<keyword evidence="8 10" id="KW-0178">Competence</keyword>
<dbReference type="GO" id="GO:0030420">
    <property type="term" value="P:establishment of competence for transformation"/>
    <property type="evidence" value="ECO:0007669"/>
    <property type="project" value="UniProtKB-UniRule"/>
</dbReference>
<comment type="similarity">
    <text evidence="9 10">Belongs to the ComGC family.</text>
</comment>
<comment type="caution">
    <text evidence="13">The sequence shown here is derived from an EMBL/GenBank/DDBJ whole genome shotgun (WGS) entry which is preliminary data.</text>
</comment>
<feature type="compositionally biased region" description="Polar residues" evidence="12">
    <location>
        <begin position="95"/>
        <end position="107"/>
    </location>
</feature>
<dbReference type="Proteomes" id="UP000270219">
    <property type="component" value="Unassembled WGS sequence"/>
</dbReference>
<keyword evidence="14" id="KW-1185">Reference proteome</keyword>
<dbReference type="Pfam" id="PF07963">
    <property type="entry name" value="N_methyl"/>
    <property type="match status" value="1"/>
</dbReference>
<dbReference type="InterPro" id="IPR012902">
    <property type="entry name" value="N_methyl_site"/>
</dbReference>
<keyword evidence="5 10" id="KW-0812">Transmembrane</keyword>
<evidence type="ECO:0000256" key="2">
    <source>
        <dbReference type="ARBA" id="ARBA00004241"/>
    </source>
</evidence>
<feature type="region of interest" description="Disordered" evidence="12">
    <location>
        <begin position="83"/>
        <end position="107"/>
    </location>
</feature>
<organism evidence="13 14">
    <name type="scientific">Oceanobacillus piezotolerans</name>
    <dbReference type="NCBI Taxonomy" id="2448030"/>
    <lineage>
        <taxon>Bacteria</taxon>
        <taxon>Bacillati</taxon>
        <taxon>Bacillota</taxon>
        <taxon>Bacilli</taxon>
        <taxon>Bacillales</taxon>
        <taxon>Bacillaceae</taxon>
        <taxon>Oceanobacillus</taxon>
    </lineage>
</organism>
<dbReference type="NCBIfam" id="TIGR02532">
    <property type="entry name" value="IV_pilin_GFxxxE"/>
    <property type="match status" value="1"/>
</dbReference>
<comment type="subcellular location">
    <subcellularLocation>
        <location evidence="1">Cell membrane</location>
        <topology evidence="1">Single-pass membrane protein</topology>
    </subcellularLocation>
    <subcellularLocation>
        <location evidence="2">Cell surface</location>
    </subcellularLocation>
</comment>
<name>A0A498DFW7_9BACI</name>
<protein>
    <recommendedName>
        <fullName evidence="10">ComG operon protein 3</fullName>
    </recommendedName>
</protein>
<dbReference type="SUPFAM" id="SSF54523">
    <property type="entry name" value="Pili subunits"/>
    <property type="match status" value="1"/>
</dbReference>
<keyword evidence="3 10" id="KW-1003">Cell membrane</keyword>
<dbReference type="AlphaFoldDB" id="A0A498DFW7"/>
<evidence type="ECO:0000313" key="13">
    <source>
        <dbReference type="EMBL" id="RLL48088.1"/>
    </source>
</evidence>
<keyword evidence="4 11" id="KW-0488">Methylation</keyword>
<evidence type="ECO:0000256" key="5">
    <source>
        <dbReference type="ARBA" id="ARBA00022692"/>
    </source>
</evidence>
<feature type="transmembrane region" description="Helical" evidence="10">
    <location>
        <begin position="7"/>
        <end position="28"/>
    </location>
</feature>
<dbReference type="PIRSF" id="PIRSF029928">
    <property type="entry name" value="Late_competence_ComGC"/>
    <property type="match status" value="1"/>
</dbReference>
<dbReference type="GO" id="GO:0005886">
    <property type="term" value="C:plasma membrane"/>
    <property type="evidence" value="ECO:0007669"/>
    <property type="project" value="UniProtKB-SubCell"/>
</dbReference>
<dbReference type="InterPro" id="IPR016940">
    <property type="entry name" value="ComGC"/>
</dbReference>
<dbReference type="OrthoDB" id="1798043at2"/>
<reference evidence="13 14" key="1">
    <citation type="submission" date="2018-10" db="EMBL/GenBank/DDBJ databases">
        <title>Oceanobacillus sp. YLB-02 draft genome.</title>
        <authorList>
            <person name="Yu L."/>
        </authorList>
    </citation>
    <scope>NUCLEOTIDE SEQUENCE [LARGE SCALE GENOMIC DNA]</scope>
    <source>
        <strain evidence="13 14">YLB-02</strain>
    </source>
</reference>
<comment type="subunit">
    <text evidence="10">Homodimer.</text>
</comment>
<evidence type="ECO:0000256" key="11">
    <source>
        <dbReference type="PIRSR" id="PIRSR029928-50"/>
    </source>
</evidence>
<keyword evidence="7 10" id="KW-0472">Membrane</keyword>
<evidence type="ECO:0000256" key="8">
    <source>
        <dbReference type="ARBA" id="ARBA00023287"/>
    </source>
</evidence>
<evidence type="ECO:0000256" key="1">
    <source>
        <dbReference type="ARBA" id="ARBA00004162"/>
    </source>
</evidence>
<evidence type="ECO:0000256" key="10">
    <source>
        <dbReference type="PIRNR" id="PIRNR029928"/>
    </source>
</evidence>
<feature type="modified residue" description="N-methylphenylalanine" evidence="11">
    <location>
        <position position="8"/>
    </location>
</feature>
<evidence type="ECO:0000256" key="3">
    <source>
        <dbReference type="ARBA" id="ARBA00022475"/>
    </source>
</evidence>
<dbReference type="NCBIfam" id="NF040999">
    <property type="entry name" value="pilin_ComGC"/>
    <property type="match status" value="1"/>
</dbReference>
<evidence type="ECO:0000313" key="14">
    <source>
        <dbReference type="Proteomes" id="UP000270219"/>
    </source>
</evidence>
<evidence type="ECO:0000256" key="12">
    <source>
        <dbReference type="SAM" id="MobiDB-lite"/>
    </source>
</evidence>
<feature type="chain" id="PRO_5035519722" description="ComG operon protein 3" evidence="11">
    <location>
        <begin position="8"/>
        <end position="107"/>
    </location>
</feature>
<sequence>MYSNNKGFTLIEMLIVLMIITVLIILIVPNLSGRTADVNEKGCDALVSLVQAQVETFYIENDDYPSSLDELVNNSYIKEEQTTCPNGEDLEMDSNHQIINPYDSTST</sequence>
<feature type="propeptide" id="PRO_5035519723" evidence="11">
    <location>
        <begin position="1"/>
        <end position="7"/>
    </location>
</feature>
<dbReference type="InterPro" id="IPR045584">
    <property type="entry name" value="Pilin-like"/>
</dbReference>
<evidence type="ECO:0000256" key="9">
    <source>
        <dbReference type="ARBA" id="ARBA00043982"/>
    </source>
</evidence>
<comment type="function">
    <text evidence="10">Required for transformation and DNA binding.</text>
</comment>
<keyword evidence="10" id="KW-0813">Transport</keyword>
<dbReference type="PROSITE" id="PS00409">
    <property type="entry name" value="PROKAR_NTER_METHYL"/>
    <property type="match status" value="1"/>
</dbReference>
<keyword evidence="6 10" id="KW-1133">Transmembrane helix</keyword>
<dbReference type="GO" id="GO:0009986">
    <property type="term" value="C:cell surface"/>
    <property type="evidence" value="ECO:0007669"/>
    <property type="project" value="UniProtKB-SubCell"/>
</dbReference>
<dbReference type="EMBL" id="RCHR01000001">
    <property type="protein sequence ID" value="RLL48088.1"/>
    <property type="molecule type" value="Genomic_DNA"/>
</dbReference>
<evidence type="ECO:0000256" key="4">
    <source>
        <dbReference type="ARBA" id="ARBA00022481"/>
    </source>
</evidence>